<sequence length="369" mass="39746">MEKVDITIIGAGVVGLAVATTLAECKKSIFLLERHSAFGQETSSRNSEVIHAGIYYPKGSLKAKLCVEGNRLLYEICEANKIPYRRITKVIVASNKAELAQLEALSLKGDDNGVPGLKLITRDELKELEPNVAGIAALFSPNTGIIDVHSLMKYLADKAKFGGAEISYGSNVKAIKKISGGYELLVGDEGGEDFSFVSEVVINCAGLESDQIVRLVGIDAYELKLCKGDYFSVSGGKGKLIERLVYPIPHEQNVGLGVHATLNLQGELRLGPDTTYISRDEMGYDIDPAKAAQFYQAAKKLLPFIELNDLSPDTSGIRPKLQGPNDPVADFVVCEEKDKGYPGFINLIGIESPGLTAAPAIAKMVKDLL</sequence>
<feature type="domain" description="FAD dependent oxidoreductase" evidence="6">
    <location>
        <begin position="5"/>
        <end position="368"/>
    </location>
</feature>
<dbReference type="SUPFAM" id="SSF51905">
    <property type="entry name" value="FAD/NAD(P)-binding domain"/>
    <property type="match status" value="1"/>
</dbReference>
<dbReference type="InterPro" id="IPR006076">
    <property type="entry name" value="FAD-dep_OxRdtase"/>
</dbReference>
<comment type="caution">
    <text evidence="7">The sequence shown here is derived from an EMBL/GenBank/DDBJ whole genome shotgun (WGS) entry which is preliminary data.</text>
</comment>
<dbReference type="InterPro" id="IPR036188">
    <property type="entry name" value="FAD/NAD-bd_sf"/>
</dbReference>
<reference evidence="7 8" key="1">
    <citation type="submission" date="2017-09" db="EMBL/GenBank/DDBJ databases">
        <title>Depth-based differentiation of microbial function through sediment-hosted aquifers and enrichment of novel symbionts in the deep terrestrial subsurface.</title>
        <authorList>
            <person name="Probst A.J."/>
            <person name="Ladd B."/>
            <person name="Jarett J.K."/>
            <person name="Geller-Mcgrath D.E."/>
            <person name="Sieber C.M."/>
            <person name="Emerson J.B."/>
            <person name="Anantharaman K."/>
            <person name="Thomas B.C."/>
            <person name="Malmstrom R."/>
            <person name="Stieglmeier M."/>
            <person name="Klingl A."/>
            <person name="Woyke T."/>
            <person name="Ryan C.M."/>
            <person name="Banfield J.F."/>
        </authorList>
    </citation>
    <scope>NUCLEOTIDE SEQUENCE [LARGE SCALE GENOMIC DNA]</scope>
    <source>
        <strain evidence="7">CG08_land_8_20_14_0_20_45_16</strain>
    </source>
</reference>
<name>A0A2H0XYR6_UNCSA</name>
<evidence type="ECO:0000313" key="8">
    <source>
        <dbReference type="Proteomes" id="UP000231343"/>
    </source>
</evidence>
<keyword evidence="3" id="KW-0274">FAD</keyword>
<evidence type="ECO:0000259" key="6">
    <source>
        <dbReference type="Pfam" id="PF01266"/>
    </source>
</evidence>
<dbReference type="PANTHER" id="PTHR43104">
    <property type="entry name" value="L-2-HYDROXYGLUTARATE DEHYDROGENASE, MITOCHONDRIAL"/>
    <property type="match status" value="1"/>
</dbReference>
<dbReference type="Gene3D" id="3.30.9.10">
    <property type="entry name" value="D-Amino Acid Oxidase, subunit A, domain 2"/>
    <property type="match status" value="1"/>
</dbReference>
<gene>
    <name evidence="7" type="ORF">COT42_05860</name>
</gene>
<keyword evidence="4" id="KW-0560">Oxidoreductase</keyword>
<evidence type="ECO:0000256" key="1">
    <source>
        <dbReference type="ARBA" id="ARBA00001974"/>
    </source>
</evidence>
<dbReference type="GO" id="GO:0047545">
    <property type="term" value="F:(S)-2-hydroxyglutarate dehydrogenase activity"/>
    <property type="evidence" value="ECO:0007669"/>
    <property type="project" value="TreeGrafter"/>
</dbReference>
<comment type="cofactor">
    <cofactor evidence="1">
        <name>FAD</name>
        <dbReference type="ChEBI" id="CHEBI:57692"/>
    </cofactor>
</comment>
<dbReference type="PANTHER" id="PTHR43104:SF4">
    <property type="entry name" value="L-2-HYDROXYGLUTARATE DEHYDROGENASE, MITOCHONDRIAL"/>
    <property type="match status" value="1"/>
</dbReference>
<dbReference type="Gene3D" id="3.50.50.60">
    <property type="entry name" value="FAD/NAD(P)-binding domain"/>
    <property type="match status" value="1"/>
</dbReference>
<proteinExistence type="inferred from homology"/>
<dbReference type="Pfam" id="PF01266">
    <property type="entry name" value="DAO"/>
    <property type="match status" value="1"/>
</dbReference>
<evidence type="ECO:0000256" key="2">
    <source>
        <dbReference type="ARBA" id="ARBA00022630"/>
    </source>
</evidence>
<evidence type="ECO:0000313" key="7">
    <source>
        <dbReference type="EMBL" id="PIS29269.1"/>
    </source>
</evidence>
<evidence type="ECO:0000256" key="5">
    <source>
        <dbReference type="ARBA" id="ARBA00037941"/>
    </source>
</evidence>
<protein>
    <submittedName>
        <fullName evidence="7">NAD(P)/FAD-dependent oxidoreductase</fullName>
    </submittedName>
</protein>
<evidence type="ECO:0000256" key="3">
    <source>
        <dbReference type="ARBA" id="ARBA00022827"/>
    </source>
</evidence>
<dbReference type="Proteomes" id="UP000231343">
    <property type="component" value="Unassembled WGS sequence"/>
</dbReference>
<dbReference type="AlphaFoldDB" id="A0A2H0XYR6"/>
<dbReference type="EMBL" id="PEYM01000093">
    <property type="protein sequence ID" value="PIS29269.1"/>
    <property type="molecule type" value="Genomic_DNA"/>
</dbReference>
<keyword evidence="2" id="KW-0285">Flavoprotein</keyword>
<comment type="similarity">
    <text evidence="5">Belongs to the L2HGDH family.</text>
</comment>
<accession>A0A2H0XYR6</accession>
<organism evidence="7 8">
    <name type="scientific">Candidatus Saganbacteria bacterium CG08_land_8_20_14_0_20_45_16</name>
    <dbReference type="NCBI Taxonomy" id="2014293"/>
    <lineage>
        <taxon>Bacteria</taxon>
        <taxon>Bacillati</taxon>
        <taxon>Saganbacteria</taxon>
    </lineage>
</organism>
<evidence type="ECO:0000256" key="4">
    <source>
        <dbReference type="ARBA" id="ARBA00023002"/>
    </source>
</evidence>